<protein>
    <recommendedName>
        <fullName evidence="4">Transcription factor domain-containing protein</fullName>
    </recommendedName>
</protein>
<dbReference type="Proteomes" id="UP000019484">
    <property type="component" value="Unassembled WGS sequence"/>
</dbReference>
<gene>
    <name evidence="2" type="ORF">A1O1_04738</name>
</gene>
<accession>W9YEX1</accession>
<feature type="compositionally biased region" description="Low complexity" evidence="1">
    <location>
        <begin position="62"/>
        <end position="73"/>
    </location>
</feature>
<dbReference type="PANTHER" id="PTHR37540">
    <property type="entry name" value="TRANSCRIPTION FACTOR (ACR-2), PUTATIVE-RELATED-RELATED"/>
    <property type="match status" value="1"/>
</dbReference>
<dbReference type="EMBL" id="AMWN01000004">
    <property type="protein sequence ID" value="EXJ87811.1"/>
    <property type="molecule type" value="Genomic_DNA"/>
</dbReference>
<reference evidence="2 3" key="1">
    <citation type="submission" date="2013-03" db="EMBL/GenBank/DDBJ databases">
        <title>The Genome Sequence of Capronia coronata CBS 617.96.</title>
        <authorList>
            <consortium name="The Broad Institute Genomics Platform"/>
            <person name="Cuomo C."/>
            <person name="de Hoog S."/>
            <person name="Gorbushina A."/>
            <person name="Walker B."/>
            <person name="Young S.K."/>
            <person name="Zeng Q."/>
            <person name="Gargeya S."/>
            <person name="Fitzgerald M."/>
            <person name="Haas B."/>
            <person name="Abouelleil A."/>
            <person name="Allen A.W."/>
            <person name="Alvarado L."/>
            <person name="Arachchi H.M."/>
            <person name="Berlin A.M."/>
            <person name="Chapman S.B."/>
            <person name="Gainer-Dewar J."/>
            <person name="Goldberg J."/>
            <person name="Griggs A."/>
            <person name="Gujja S."/>
            <person name="Hansen M."/>
            <person name="Howarth C."/>
            <person name="Imamovic A."/>
            <person name="Ireland A."/>
            <person name="Larimer J."/>
            <person name="McCowan C."/>
            <person name="Murphy C."/>
            <person name="Pearson M."/>
            <person name="Poon T.W."/>
            <person name="Priest M."/>
            <person name="Roberts A."/>
            <person name="Saif S."/>
            <person name="Shea T."/>
            <person name="Sisk P."/>
            <person name="Sykes S."/>
            <person name="Wortman J."/>
            <person name="Nusbaum C."/>
            <person name="Birren B."/>
        </authorList>
    </citation>
    <scope>NUCLEOTIDE SEQUENCE [LARGE SCALE GENOMIC DNA]</scope>
    <source>
        <strain evidence="2 3">CBS 617.96</strain>
    </source>
</reference>
<proteinExistence type="predicted"/>
<feature type="region of interest" description="Disordered" evidence="1">
    <location>
        <begin position="21"/>
        <end position="93"/>
    </location>
</feature>
<dbReference type="eggNOG" id="ENOG502T4PI">
    <property type="taxonomic scope" value="Eukaryota"/>
</dbReference>
<keyword evidence="3" id="KW-1185">Reference proteome</keyword>
<evidence type="ECO:0000256" key="1">
    <source>
        <dbReference type="SAM" id="MobiDB-lite"/>
    </source>
</evidence>
<dbReference type="GeneID" id="19159616"/>
<dbReference type="HOGENOM" id="CLU_460784_0_0_1"/>
<feature type="compositionally biased region" description="Basic and acidic residues" evidence="1">
    <location>
        <begin position="28"/>
        <end position="38"/>
    </location>
</feature>
<dbReference type="RefSeq" id="XP_007723817.1">
    <property type="nucleotide sequence ID" value="XM_007725627.1"/>
</dbReference>
<evidence type="ECO:0000313" key="3">
    <source>
        <dbReference type="Proteomes" id="UP000019484"/>
    </source>
</evidence>
<name>W9YEX1_9EURO</name>
<sequence length="593" mass="65952">MAPKPRRSVSPSSRFLFVNEDASSVTRTTKDAELDRTKQSHVQRQNFARKRRLREQSTTATRPSRPGSSSQGPAIAGAASRLPPATREGPAHGSDPFDFIYSVDPIDPVLQSSILLQEPLYPHFSASPPDIFGPASPSTATALQREDIYDVPWPYRPGQPFDTTLPPQNVTPLPIITSNVASSSTPFSGPSYPLVDGLRFLERWAPPLIQYYNTTILPEKFWKDTRKVPMSRIRHASSVHADMQACMAEPAHMYAFLASSATQMLAREGRLLLPDASEGDHQRVLTFFKTKAIQALMTTMTSGRLDPRTAIDVHRLYGAGIHADNNEMAEPHFQALISMLEALGGLDAFSDYEAEKMILLDCNAALKDLEAPRLLETWDPGPLTDDVLVAIESQDLHVLQAGSRVITTLAVFHDGRLLFQSFYDLTQVVKMSAHLESVAHYDAEHYKWFSLRLLAIQNRLLSLPLHCQMDSQTDSLRISLALWTATTRSPALARRIASKSSHKLRGRLESTDLHHLWTHATDLLLWVVVYGGVSAGNKDDLDWFVNIARGAAVQLGLRDFLALEDLLSGFLYDPYSQHDSVVHIAALMWPMSS</sequence>
<dbReference type="PANTHER" id="PTHR37540:SF5">
    <property type="entry name" value="TRANSCRIPTION FACTOR DOMAIN-CONTAINING PROTEIN"/>
    <property type="match status" value="1"/>
</dbReference>
<evidence type="ECO:0000313" key="2">
    <source>
        <dbReference type="EMBL" id="EXJ87811.1"/>
    </source>
</evidence>
<comment type="caution">
    <text evidence="2">The sequence shown here is derived from an EMBL/GenBank/DDBJ whole genome shotgun (WGS) entry which is preliminary data.</text>
</comment>
<dbReference type="AlphaFoldDB" id="W9YEX1"/>
<organism evidence="2 3">
    <name type="scientific">Capronia coronata CBS 617.96</name>
    <dbReference type="NCBI Taxonomy" id="1182541"/>
    <lineage>
        <taxon>Eukaryota</taxon>
        <taxon>Fungi</taxon>
        <taxon>Dikarya</taxon>
        <taxon>Ascomycota</taxon>
        <taxon>Pezizomycotina</taxon>
        <taxon>Eurotiomycetes</taxon>
        <taxon>Chaetothyriomycetidae</taxon>
        <taxon>Chaetothyriales</taxon>
        <taxon>Herpotrichiellaceae</taxon>
        <taxon>Capronia</taxon>
    </lineage>
</organism>
<evidence type="ECO:0008006" key="4">
    <source>
        <dbReference type="Google" id="ProtNLM"/>
    </source>
</evidence>
<dbReference type="OrthoDB" id="4134774at2759"/>